<sequence>MGNLWAQCLADEPEETNDIYIKTNQQIGDQSQNVSVQNIKKDQDINLFQQIQQEEIKEVRETIQECYFCQNHFKQLVHQQNIGFIVYPQIRQQIARSHFQKINQLQESNQFSEPLAILQNDPISQYTSEWFQLALSLPKYIRSSEHFEGHPEQQQFNFLHSTLDENDLHSLICLKWCVVDFFKQQHSLFPKNYFLESCCVVFYNIAHLCQFYNELYLENYKKNDYAHNIRLYINLYHQYQKLMNTFQNQYDLQCDLFQLMYEKQFNIQKDKSNFYPHFKLIGYMIRFWCQITLTTEVQKILNLSYSNLNLEIDRDLIKKYVIVALDVDIDEYNVHWIGHREFFQIEKTLLGYNIIEQLVEQQQIINSNFYQQIDEKLDELRQLYPQWFFEVEFECLGIQHKIARLVQEVKSQNSSEIAKLKKTDDTDNIENCGIYQFEIILNSANTLKQENSEDKEVELMALYLQESNLMPRSKFRQSGSFQSTVTSFGFKQKGFNYSTQSILKASQEALQISNKIGVEYKQKLTEFNDRLQRVQDNISQREQILEERANLLKISLDVNFEWLNFFRKTDFSKIPEANKILKKYIRNILLTLVSFDQCYESQLNQFQ</sequence>
<protein>
    <submittedName>
        <fullName evidence="1">Uncharacterized protein</fullName>
    </submittedName>
</protein>
<dbReference type="OMA" id="CVVFYNI"/>
<name>A0A8S1JV33_PARPR</name>
<comment type="caution">
    <text evidence="1">The sequence shown here is derived from an EMBL/GenBank/DDBJ whole genome shotgun (WGS) entry which is preliminary data.</text>
</comment>
<proteinExistence type="predicted"/>
<keyword evidence="2" id="KW-1185">Reference proteome</keyword>
<dbReference type="AlphaFoldDB" id="A0A8S1JV33"/>
<evidence type="ECO:0000313" key="1">
    <source>
        <dbReference type="EMBL" id="CAD8046512.1"/>
    </source>
</evidence>
<organism evidence="1 2">
    <name type="scientific">Paramecium primaurelia</name>
    <dbReference type="NCBI Taxonomy" id="5886"/>
    <lineage>
        <taxon>Eukaryota</taxon>
        <taxon>Sar</taxon>
        <taxon>Alveolata</taxon>
        <taxon>Ciliophora</taxon>
        <taxon>Intramacronucleata</taxon>
        <taxon>Oligohymenophorea</taxon>
        <taxon>Peniculida</taxon>
        <taxon>Parameciidae</taxon>
        <taxon>Paramecium</taxon>
    </lineage>
</organism>
<dbReference type="EMBL" id="CAJJDM010000007">
    <property type="protein sequence ID" value="CAD8046512.1"/>
    <property type="molecule type" value="Genomic_DNA"/>
</dbReference>
<reference evidence="1" key="1">
    <citation type="submission" date="2021-01" db="EMBL/GenBank/DDBJ databases">
        <authorList>
            <consortium name="Genoscope - CEA"/>
            <person name="William W."/>
        </authorList>
    </citation>
    <scope>NUCLEOTIDE SEQUENCE</scope>
</reference>
<accession>A0A8S1JV33</accession>
<evidence type="ECO:0000313" key="2">
    <source>
        <dbReference type="Proteomes" id="UP000688137"/>
    </source>
</evidence>
<gene>
    <name evidence="1" type="ORF">PPRIM_AZ9-3.1.T0100407</name>
</gene>
<dbReference type="Proteomes" id="UP000688137">
    <property type="component" value="Unassembled WGS sequence"/>
</dbReference>